<dbReference type="SUPFAM" id="SSF88713">
    <property type="entry name" value="Glycoside hydrolase/deacetylase"/>
    <property type="match status" value="1"/>
</dbReference>
<reference evidence="7 8" key="1">
    <citation type="submission" date="2024-12" db="EMBL/GenBank/DDBJ databases">
        <authorList>
            <person name="Lee Y."/>
        </authorList>
    </citation>
    <scope>NUCLEOTIDE SEQUENCE [LARGE SCALE GENOMIC DNA]</scope>
    <source>
        <strain evidence="7 8">03SUJ4</strain>
    </source>
</reference>
<gene>
    <name evidence="7" type="ORF">ACK2TP_04385</name>
</gene>
<evidence type="ECO:0000313" key="8">
    <source>
        <dbReference type="Proteomes" id="UP001634747"/>
    </source>
</evidence>
<feature type="chain" id="PRO_5046756660" evidence="5">
    <location>
        <begin position="25"/>
        <end position="307"/>
    </location>
</feature>
<evidence type="ECO:0000256" key="2">
    <source>
        <dbReference type="ARBA" id="ARBA00022729"/>
    </source>
</evidence>
<feature type="domain" description="NodB homology" evidence="6">
    <location>
        <begin position="27"/>
        <end position="255"/>
    </location>
</feature>
<dbReference type="EMBL" id="JBJYXY010000001">
    <property type="protein sequence ID" value="MFN2974991.1"/>
    <property type="molecule type" value="Genomic_DNA"/>
</dbReference>
<feature type="signal peptide" evidence="5">
    <location>
        <begin position="1"/>
        <end position="24"/>
    </location>
</feature>
<protein>
    <submittedName>
        <fullName evidence="7">Polysaccharide deacetylase family protein</fullName>
    </submittedName>
</protein>
<dbReference type="PANTHER" id="PTHR46471:SF2">
    <property type="entry name" value="CHITIN DEACETYLASE-RELATED"/>
    <property type="match status" value="1"/>
</dbReference>
<dbReference type="Gene3D" id="3.20.20.370">
    <property type="entry name" value="Glycoside hydrolase/deacetylase"/>
    <property type="match status" value="1"/>
</dbReference>
<dbReference type="Proteomes" id="UP001634747">
    <property type="component" value="Unassembled WGS sequence"/>
</dbReference>
<evidence type="ECO:0000256" key="5">
    <source>
        <dbReference type="SAM" id="SignalP"/>
    </source>
</evidence>
<keyword evidence="4" id="KW-0119">Carbohydrate metabolism</keyword>
<dbReference type="Pfam" id="PF01522">
    <property type="entry name" value="Polysacc_deac_1"/>
    <property type="match status" value="1"/>
</dbReference>
<dbReference type="InterPro" id="IPR002509">
    <property type="entry name" value="NODB_dom"/>
</dbReference>
<dbReference type="PROSITE" id="PS51677">
    <property type="entry name" value="NODB"/>
    <property type="match status" value="1"/>
</dbReference>
<keyword evidence="1" id="KW-0479">Metal-binding</keyword>
<organism evidence="7 8">
    <name type="scientific">Terriglobus aquaticus</name>
    <dbReference type="NCBI Taxonomy" id="940139"/>
    <lineage>
        <taxon>Bacteria</taxon>
        <taxon>Pseudomonadati</taxon>
        <taxon>Acidobacteriota</taxon>
        <taxon>Terriglobia</taxon>
        <taxon>Terriglobales</taxon>
        <taxon>Acidobacteriaceae</taxon>
        <taxon>Terriglobus</taxon>
    </lineage>
</organism>
<evidence type="ECO:0000256" key="3">
    <source>
        <dbReference type="ARBA" id="ARBA00022801"/>
    </source>
</evidence>
<proteinExistence type="predicted"/>
<dbReference type="CDD" id="cd10960">
    <property type="entry name" value="CE4_NodB_like_1"/>
    <property type="match status" value="1"/>
</dbReference>
<dbReference type="PANTHER" id="PTHR46471">
    <property type="entry name" value="CHITIN DEACETYLASE"/>
    <property type="match status" value="1"/>
</dbReference>
<keyword evidence="8" id="KW-1185">Reference proteome</keyword>
<keyword evidence="2 5" id="KW-0732">Signal</keyword>
<evidence type="ECO:0000259" key="6">
    <source>
        <dbReference type="PROSITE" id="PS51677"/>
    </source>
</evidence>
<evidence type="ECO:0000256" key="4">
    <source>
        <dbReference type="ARBA" id="ARBA00023277"/>
    </source>
</evidence>
<name>A0ABW9KGU3_9BACT</name>
<dbReference type="InterPro" id="IPR011330">
    <property type="entry name" value="Glyco_hydro/deAcase_b/a-brl"/>
</dbReference>
<accession>A0ABW9KGU3</accession>
<sequence length="307" mass="34725">MKGRTLGSLAAAVALTIATVAAPAQKLQLAITVDDLPAHGELPPGVTRQQVAQSFLDTFHREHLPPIYGFVNGVRTVDAPPTLQVLQAWLKARQPLGNHTWAHTDLNDQTAEQFLADVDRNQTLLNQIDPKGQHQQWLRYPFLHEGDTIEKRRAVRAGLAARGFRIAEVSMDFEDYLWNDPYARCSAKNDPEALKYLHDSYLETADHYITVYRGLSQQAFHRDIPYVLLMHIGAFDAKMLPELLELYRKRGFTFVTMPHALNDKAYRLDPDHGDKDGGSFTELLLESRDETVAPDTKPYDKLAKLCR</sequence>
<comment type="caution">
    <text evidence="7">The sequence shown here is derived from an EMBL/GenBank/DDBJ whole genome shotgun (WGS) entry which is preliminary data.</text>
</comment>
<keyword evidence="3" id="KW-0378">Hydrolase</keyword>
<dbReference type="RefSeq" id="WP_263413471.1">
    <property type="nucleotide sequence ID" value="NZ_BAABBH010000001.1"/>
</dbReference>
<evidence type="ECO:0000313" key="7">
    <source>
        <dbReference type="EMBL" id="MFN2974991.1"/>
    </source>
</evidence>
<evidence type="ECO:0000256" key="1">
    <source>
        <dbReference type="ARBA" id="ARBA00022723"/>
    </source>
</evidence>